<keyword evidence="3" id="KW-0443">Lipid metabolism</keyword>
<dbReference type="AlphaFoldDB" id="A0A8C6U3E2"/>
<dbReference type="GO" id="GO:0031956">
    <property type="term" value="F:medium-chain fatty acid-CoA ligase activity"/>
    <property type="evidence" value="ECO:0007669"/>
    <property type="project" value="UniProtKB-EC"/>
</dbReference>
<dbReference type="InterPro" id="IPR025110">
    <property type="entry name" value="AMP-bd_C"/>
</dbReference>
<keyword evidence="9" id="KW-1133">Transmembrane helix</keyword>
<dbReference type="EC" id="6.2.1.2" evidence="5"/>
<dbReference type="Proteomes" id="UP000694523">
    <property type="component" value="Unplaced"/>
</dbReference>
<proteinExistence type="inferred from homology"/>
<name>A0A8C6U3E2_9GOBI</name>
<feature type="transmembrane region" description="Helical" evidence="9">
    <location>
        <begin position="12"/>
        <end position="36"/>
    </location>
</feature>
<dbReference type="FunFam" id="3.30.300.30:FF:000008">
    <property type="entry name" value="2,3-dihydroxybenzoate-AMP ligase"/>
    <property type="match status" value="1"/>
</dbReference>
<dbReference type="PANTHER" id="PTHR43201">
    <property type="entry name" value="ACYL-COA SYNTHETASE"/>
    <property type="match status" value="1"/>
</dbReference>
<dbReference type="InterPro" id="IPR042099">
    <property type="entry name" value="ANL_N_sf"/>
</dbReference>
<dbReference type="GO" id="GO:0006631">
    <property type="term" value="P:fatty acid metabolic process"/>
    <property type="evidence" value="ECO:0007669"/>
    <property type="project" value="TreeGrafter"/>
</dbReference>
<dbReference type="PROSITE" id="PS00455">
    <property type="entry name" value="AMP_BINDING"/>
    <property type="match status" value="1"/>
</dbReference>
<evidence type="ECO:0000256" key="3">
    <source>
        <dbReference type="ARBA" id="ARBA00023098"/>
    </source>
</evidence>
<evidence type="ECO:0000256" key="2">
    <source>
        <dbReference type="ARBA" id="ARBA00022598"/>
    </source>
</evidence>
<dbReference type="SUPFAM" id="SSF56801">
    <property type="entry name" value="Acetyl-CoA synthetase-like"/>
    <property type="match status" value="1"/>
</dbReference>
<keyword evidence="13" id="KW-1185">Reference proteome</keyword>
<keyword evidence="9" id="KW-0812">Transmembrane</keyword>
<comment type="catalytic activity">
    <reaction evidence="7">
        <text>octanoate + ATP + CoA = octanoyl-CoA + AMP + diphosphate</text>
        <dbReference type="Rhea" id="RHEA:33631"/>
        <dbReference type="ChEBI" id="CHEBI:25646"/>
        <dbReference type="ChEBI" id="CHEBI:30616"/>
        <dbReference type="ChEBI" id="CHEBI:33019"/>
        <dbReference type="ChEBI" id="CHEBI:57287"/>
        <dbReference type="ChEBI" id="CHEBI:57386"/>
        <dbReference type="ChEBI" id="CHEBI:456215"/>
    </reaction>
</comment>
<keyword evidence="9" id="KW-0472">Membrane</keyword>
<dbReference type="InterPro" id="IPR020845">
    <property type="entry name" value="AMP-binding_CS"/>
</dbReference>
<comment type="catalytic activity">
    <reaction evidence="8">
        <text>a medium-chain fatty acid + ATP + CoA = a medium-chain fatty acyl-CoA + AMP + diphosphate</text>
        <dbReference type="Rhea" id="RHEA:48340"/>
        <dbReference type="ChEBI" id="CHEBI:30616"/>
        <dbReference type="ChEBI" id="CHEBI:33019"/>
        <dbReference type="ChEBI" id="CHEBI:57287"/>
        <dbReference type="ChEBI" id="CHEBI:59558"/>
        <dbReference type="ChEBI" id="CHEBI:90546"/>
        <dbReference type="ChEBI" id="CHEBI:456215"/>
        <dbReference type="EC" id="6.2.1.2"/>
    </reaction>
</comment>
<dbReference type="PANTHER" id="PTHR43201:SF5">
    <property type="entry name" value="MEDIUM-CHAIN ACYL-COA LIGASE ACSF2, MITOCHONDRIAL"/>
    <property type="match status" value="1"/>
</dbReference>
<feature type="domain" description="AMP-binding enzyme C-terminal" evidence="11">
    <location>
        <begin position="518"/>
        <end position="593"/>
    </location>
</feature>
<evidence type="ECO:0000256" key="4">
    <source>
        <dbReference type="ARBA" id="ARBA00037247"/>
    </source>
</evidence>
<dbReference type="Pfam" id="PF00501">
    <property type="entry name" value="AMP-binding"/>
    <property type="match status" value="1"/>
</dbReference>
<evidence type="ECO:0000256" key="9">
    <source>
        <dbReference type="SAM" id="Phobius"/>
    </source>
</evidence>
<evidence type="ECO:0000256" key="8">
    <source>
        <dbReference type="ARBA" id="ARBA00048277"/>
    </source>
</evidence>
<reference evidence="12" key="1">
    <citation type="submission" date="2025-08" db="UniProtKB">
        <authorList>
            <consortium name="Ensembl"/>
        </authorList>
    </citation>
    <scope>IDENTIFICATION</scope>
</reference>
<keyword evidence="2" id="KW-0436">Ligase</keyword>
<sequence length="610" mass="67579">MDKAECFALSQWTRTLLLLSLILNISLCFGLCALAPPPLRLTQSYCQTTGTDSNVGLHVDSPPQQPTLSSSYVHGTSSASLLSLTVSQALDSVTQRWPDREAVVCVEDGIRKTFEQFHQDVDKFAAGLLALGLKPGDRVGVWGPNSYEWILSQFATAKAGMILVSLNPAYQMKEVEFTLKKVQCRAVICPSSFKTQRFCEILRKLCPEIDTSPKGHIQSPRLPDLRMVIVMDSEEPGMLHFGDAMEAGESRHQKQLMDLQKKLSFDDPINIQFTSGTTGNPKGACLSHHNIVNNAYFVGLRLGYEWRPQVRVCMAVPLNHCFGSVLGGMCMAVHGITLVFPSKGYDSRANLKAMQNEKCNIVYGTPTMHTDMLNQRDLHTFDLSSIEGGVMGGAQCVPEVVYGSTENSPVTFLGFPRDIDELKLNTVGCIMPHTEAKVVDPVTGVTVPLGASGELLIRGSCVMLEYWDDEAKTREAIGKDRWYRTGDIASLNSRGYCAIEGRIKDLIIRGGENIYPAEIEQFLFTHPKVKEVQVVGVRDERLGEQVCACITLRDGESCTPDEIKKFCKGQISYFKIPHYIMFVDSFPLTASGKIRKLTLKENMEKELGLQ</sequence>
<evidence type="ECO:0000313" key="13">
    <source>
        <dbReference type="Proteomes" id="UP000694523"/>
    </source>
</evidence>
<evidence type="ECO:0000256" key="5">
    <source>
        <dbReference type="ARBA" id="ARBA00039009"/>
    </source>
</evidence>
<protein>
    <recommendedName>
        <fullName evidence="6">Medium-chain acyl-CoA ligase ACSF2, mitochondrial</fullName>
        <ecNumber evidence="5">6.2.1.2</ecNumber>
    </recommendedName>
</protein>
<dbReference type="Gene3D" id="3.30.300.30">
    <property type="match status" value="1"/>
</dbReference>
<evidence type="ECO:0000259" key="10">
    <source>
        <dbReference type="Pfam" id="PF00501"/>
    </source>
</evidence>
<comment type="similarity">
    <text evidence="1">Belongs to the ATP-dependent AMP-binding enzyme family.</text>
</comment>
<dbReference type="InterPro" id="IPR045851">
    <property type="entry name" value="AMP-bd_C_sf"/>
</dbReference>
<dbReference type="Ensembl" id="ENSNMLT00000031311.1">
    <property type="protein sequence ID" value="ENSNMLP00000028030.1"/>
    <property type="gene ID" value="ENSNMLG00000016025.1"/>
</dbReference>
<evidence type="ECO:0000256" key="7">
    <source>
        <dbReference type="ARBA" id="ARBA00047319"/>
    </source>
</evidence>
<evidence type="ECO:0000256" key="6">
    <source>
        <dbReference type="ARBA" id="ARBA00039638"/>
    </source>
</evidence>
<dbReference type="InterPro" id="IPR000873">
    <property type="entry name" value="AMP-dep_synth/lig_dom"/>
</dbReference>
<evidence type="ECO:0000256" key="1">
    <source>
        <dbReference type="ARBA" id="ARBA00006432"/>
    </source>
</evidence>
<evidence type="ECO:0000313" key="12">
    <source>
        <dbReference type="Ensembl" id="ENSNMLP00000028030.1"/>
    </source>
</evidence>
<accession>A0A8C6U3E2</accession>
<reference evidence="12" key="2">
    <citation type="submission" date="2025-09" db="UniProtKB">
        <authorList>
            <consortium name="Ensembl"/>
        </authorList>
    </citation>
    <scope>IDENTIFICATION</scope>
</reference>
<feature type="domain" description="AMP-dependent synthetase/ligase" evidence="10">
    <location>
        <begin position="93"/>
        <end position="467"/>
    </location>
</feature>
<dbReference type="Pfam" id="PF13193">
    <property type="entry name" value="AMP-binding_C"/>
    <property type="match status" value="1"/>
</dbReference>
<organism evidence="12 13">
    <name type="scientific">Neogobius melanostomus</name>
    <name type="common">round goby</name>
    <dbReference type="NCBI Taxonomy" id="47308"/>
    <lineage>
        <taxon>Eukaryota</taxon>
        <taxon>Metazoa</taxon>
        <taxon>Chordata</taxon>
        <taxon>Craniata</taxon>
        <taxon>Vertebrata</taxon>
        <taxon>Euteleostomi</taxon>
        <taxon>Actinopterygii</taxon>
        <taxon>Neopterygii</taxon>
        <taxon>Teleostei</taxon>
        <taxon>Neoteleostei</taxon>
        <taxon>Acanthomorphata</taxon>
        <taxon>Gobiaria</taxon>
        <taxon>Gobiiformes</taxon>
        <taxon>Gobioidei</taxon>
        <taxon>Gobiidae</taxon>
        <taxon>Benthophilinae</taxon>
        <taxon>Neogobiini</taxon>
        <taxon>Neogobius</taxon>
    </lineage>
</organism>
<evidence type="ECO:0000259" key="11">
    <source>
        <dbReference type="Pfam" id="PF13193"/>
    </source>
</evidence>
<comment type="function">
    <text evidence="4">Acyl-CoA synthases catalyze the initial reaction in fatty acid metabolism, by forming a thioester with CoA. Has some preference toward medium-chain substrates. Plays a role in adipocyte differentiation.</text>
</comment>
<dbReference type="Gene3D" id="3.40.50.12780">
    <property type="entry name" value="N-terminal domain of ligase-like"/>
    <property type="match status" value="1"/>
</dbReference>